<reference evidence="2 3" key="1">
    <citation type="submission" date="2023-07" db="EMBL/GenBank/DDBJ databases">
        <title>Genomic Encyclopedia of Type Strains, Phase IV (KMG-IV): sequencing the most valuable type-strain genomes for metagenomic binning, comparative biology and taxonomic classification.</title>
        <authorList>
            <person name="Goeker M."/>
        </authorList>
    </citation>
    <scope>NUCLEOTIDE SEQUENCE [LARGE SCALE GENOMIC DNA]</scope>
    <source>
        <strain evidence="2 3">DSM 23494</strain>
    </source>
</reference>
<dbReference type="Pfam" id="PF12681">
    <property type="entry name" value="Glyoxalase_2"/>
    <property type="match status" value="1"/>
</dbReference>
<dbReference type="RefSeq" id="WP_307480116.1">
    <property type="nucleotide sequence ID" value="NZ_JAUSUB010000046.1"/>
</dbReference>
<feature type="domain" description="VOC" evidence="1">
    <location>
        <begin position="1"/>
        <end position="57"/>
    </location>
</feature>
<evidence type="ECO:0000259" key="1">
    <source>
        <dbReference type="PROSITE" id="PS51819"/>
    </source>
</evidence>
<dbReference type="PROSITE" id="PS51819">
    <property type="entry name" value="VOC"/>
    <property type="match status" value="1"/>
</dbReference>
<evidence type="ECO:0000313" key="3">
    <source>
        <dbReference type="Proteomes" id="UP001238088"/>
    </source>
</evidence>
<dbReference type="SUPFAM" id="SSF54593">
    <property type="entry name" value="Glyoxalase/Bleomycin resistance protein/Dihydroxybiphenyl dioxygenase"/>
    <property type="match status" value="1"/>
</dbReference>
<organism evidence="2 3">
    <name type="scientific">Cytobacillus purgationiresistens</name>
    <dbReference type="NCBI Taxonomy" id="863449"/>
    <lineage>
        <taxon>Bacteria</taxon>
        <taxon>Bacillati</taxon>
        <taxon>Bacillota</taxon>
        <taxon>Bacilli</taxon>
        <taxon>Bacillales</taxon>
        <taxon>Bacillaceae</taxon>
        <taxon>Cytobacillus</taxon>
    </lineage>
</organism>
<keyword evidence="3" id="KW-1185">Reference proteome</keyword>
<gene>
    <name evidence="2" type="ORF">J2S17_005615</name>
</gene>
<proteinExistence type="predicted"/>
<evidence type="ECO:0000313" key="2">
    <source>
        <dbReference type="EMBL" id="MDQ0273683.1"/>
    </source>
</evidence>
<dbReference type="InterPro" id="IPR025870">
    <property type="entry name" value="Glyoxalase-like_dom"/>
</dbReference>
<dbReference type="Gene3D" id="3.10.180.10">
    <property type="entry name" value="2,3-Dihydroxybiphenyl 1,2-Dioxygenase, domain 1"/>
    <property type="match status" value="1"/>
</dbReference>
<dbReference type="Proteomes" id="UP001238088">
    <property type="component" value="Unassembled WGS sequence"/>
</dbReference>
<dbReference type="InterPro" id="IPR029068">
    <property type="entry name" value="Glyas_Bleomycin-R_OHBP_Dase"/>
</dbReference>
<dbReference type="EMBL" id="JAUSUB010000046">
    <property type="protein sequence ID" value="MDQ0273683.1"/>
    <property type="molecule type" value="Genomic_DNA"/>
</dbReference>
<name>A0ABU0AR47_9BACI</name>
<comment type="caution">
    <text evidence="2">The sequence shown here is derived from an EMBL/GenBank/DDBJ whole genome shotgun (WGS) entry which is preliminary data.</text>
</comment>
<dbReference type="InterPro" id="IPR037523">
    <property type="entry name" value="VOC_core"/>
</dbReference>
<protein>
    <submittedName>
        <fullName evidence="2">Catechol 2,3-dioxygenase-like lactoylglutathione lyase family enzyme</fullName>
    </submittedName>
</protein>
<accession>A0ABU0AR47</accession>
<sequence length="61" mass="7052">MDKTSLIILVDSVEDTYNSLKRQGVKFINEPLKQVDWGIKVAHFRDPDDNLVEIYEAIESD</sequence>